<keyword evidence="1" id="KW-1133">Transmembrane helix</keyword>
<comment type="caution">
    <text evidence="2">The sequence shown here is derived from an EMBL/GenBank/DDBJ whole genome shotgun (WGS) entry which is preliminary data.</text>
</comment>
<accession>A0A501WJ38</accession>
<reference evidence="2 3" key="1">
    <citation type="submission" date="2019-06" db="EMBL/GenBank/DDBJ databases">
        <title>A novel bacterium of genus Amaricoccus, isolated from marine sediment.</title>
        <authorList>
            <person name="Huang H."/>
            <person name="Mo K."/>
            <person name="Hu Y."/>
        </authorList>
    </citation>
    <scope>NUCLEOTIDE SEQUENCE [LARGE SCALE GENOMIC DNA]</scope>
    <source>
        <strain evidence="2 3">HB172011</strain>
    </source>
</reference>
<dbReference type="RefSeq" id="WP_140454879.1">
    <property type="nucleotide sequence ID" value="NZ_VFRP01000015.1"/>
</dbReference>
<name>A0A501WJ38_9RHOB</name>
<evidence type="ECO:0000313" key="2">
    <source>
        <dbReference type="EMBL" id="TPE49358.1"/>
    </source>
</evidence>
<evidence type="ECO:0000313" key="3">
    <source>
        <dbReference type="Proteomes" id="UP000319255"/>
    </source>
</evidence>
<dbReference type="Proteomes" id="UP000319255">
    <property type="component" value="Unassembled WGS sequence"/>
</dbReference>
<protein>
    <submittedName>
        <fullName evidence="2">AzlD domain-containing protein</fullName>
    </submittedName>
</protein>
<dbReference type="OrthoDB" id="6119856at2"/>
<sequence>MSMDARIWTVIALLGIGTYLIRLSFLGMIGDRALPLWATRLLRYVPVAVMPGLVAPLVVWPPATDGALDMPRLLAALAALLVGAWKRNALWAIGAGMAVLYAGLFAQSLLG</sequence>
<dbReference type="AlphaFoldDB" id="A0A501WJ38"/>
<dbReference type="EMBL" id="VFRP01000015">
    <property type="protein sequence ID" value="TPE49358.1"/>
    <property type="molecule type" value="Genomic_DNA"/>
</dbReference>
<evidence type="ECO:0000256" key="1">
    <source>
        <dbReference type="SAM" id="Phobius"/>
    </source>
</evidence>
<keyword evidence="3" id="KW-1185">Reference proteome</keyword>
<proteinExistence type="predicted"/>
<feature type="transmembrane region" description="Helical" evidence="1">
    <location>
        <begin position="6"/>
        <end position="29"/>
    </location>
</feature>
<feature type="transmembrane region" description="Helical" evidence="1">
    <location>
        <begin position="41"/>
        <end position="60"/>
    </location>
</feature>
<gene>
    <name evidence="2" type="ORF">FJM51_14605</name>
</gene>
<feature type="transmembrane region" description="Helical" evidence="1">
    <location>
        <begin position="90"/>
        <end position="110"/>
    </location>
</feature>
<dbReference type="InterPro" id="IPR008407">
    <property type="entry name" value="Brnchd-chn_aa_trnsp_AzlD"/>
</dbReference>
<dbReference type="Pfam" id="PF05437">
    <property type="entry name" value="AzlD"/>
    <property type="match status" value="1"/>
</dbReference>
<organism evidence="2 3">
    <name type="scientific">Amaricoccus solimangrovi</name>
    <dbReference type="NCBI Taxonomy" id="2589815"/>
    <lineage>
        <taxon>Bacteria</taxon>
        <taxon>Pseudomonadati</taxon>
        <taxon>Pseudomonadota</taxon>
        <taxon>Alphaproteobacteria</taxon>
        <taxon>Rhodobacterales</taxon>
        <taxon>Paracoccaceae</taxon>
        <taxon>Amaricoccus</taxon>
    </lineage>
</organism>
<keyword evidence="1" id="KW-0812">Transmembrane</keyword>
<keyword evidence="1" id="KW-0472">Membrane</keyword>